<reference evidence="1" key="1">
    <citation type="submission" date="2022-07" db="EMBL/GenBank/DDBJ databases">
        <title>Phylogenomic reconstructions and comparative analyses of Kickxellomycotina fungi.</title>
        <authorList>
            <person name="Reynolds N.K."/>
            <person name="Stajich J.E."/>
            <person name="Barry K."/>
            <person name="Grigoriev I.V."/>
            <person name="Crous P."/>
            <person name="Smith M.E."/>
        </authorList>
    </citation>
    <scope>NUCLEOTIDE SEQUENCE</scope>
    <source>
        <strain evidence="1">Benny 63K</strain>
    </source>
</reference>
<comment type="caution">
    <text evidence="1">The sequence shown here is derived from an EMBL/GenBank/DDBJ whole genome shotgun (WGS) entry which is preliminary data.</text>
</comment>
<keyword evidence="2" id="KW-1185">Reference proteome</keyword>
<proteinExistence type="predicted"/>
<organism evidence="1 2">
    <name type="scientific">Kickxella alabastrina</name>
    <dbReference type="NCBI Taxonomy" id="61397"/>
    <lineage>
        <taxon>Eukaryota</taxon>
        <taxon>Fungi</taxon>
        <taxon>Fungi incertae sedis</taxon>
        <taxon>Zoopagomycota</taxon>
        <taxon>Kickxellomycotina</taxon>
        <taxon>Kickxellomycetes</taxon>
        <taxon>Kickxellales</taxon>
        <taxon>Kickxellaceae</taxon>
        <taxon>Kickxella</taxon>
    </lineage>
</organism>
<name>A0ACC1I8M6_9FUNG</name>
<gene>
    <name evidence="1" type="ORF">LPJ66_008357</name>
</gene>
<sequence length="693" mass="74526">MAGATGGDAASTYPPRSFTEMRAFVERIGASDLDDLKQHCIAYYLLLDLSAAVLVSSHDVYVESDIDPTTLSKAAAKYAADKFIPCHFEYLMRGYWLMDHSQTVVGVSYLADPCVIADWAPKVLRTTVAAGYHLDAARFLNSATALMQPRLEELPSEAPVVMDVFLHCDFDRAFSFQRHISSFLELRQALLTQLFAFALSPRARRSTVDRLAMLPFDDTEEAALETYCLLPETAAHARDFLALHYVNRGRYAEAIRLFRATAKTDDGQHLTAVQKRKRDERLAMAQNLILLLPAAQRWVIEELESINGETATTAGSEGSAHGSGSALTLRRGLSSVPLSASKTARQLRPVVSAHGAAQSASHPLLRVLIKQMTVVKPTSDDDDDDDDSSMSVPETQPETPKAKRDPASSTMAKSMWSTPMTSFPDRTLRSPASRSSAAFSPRANTANARSVTPLHSASTPRSGVQRVPFSGPPTTPRTDNVLDMFADMTSTVSGNWAAANQNAGNNILAKASAAIESLSPSPSHSLARRTSGGFVSGSGSAISTSRSPFAKARLMSINSNGSSDNNNNGNSSHRYSPIEEQPRDESGTIVSTTAAHSVSLGLTDTNSGAKDGSGDAPAKGNRKKRGSKSRTKRPKPVSLYPAADDTVVVGDSESITASSKASARNYERSVCQSAEPEAVAPKQLSRVRKRTAE</sequence>
<evidence type="ECO:0000313" key="1">
    <source>
        <dbReference type="EMBL" id="KAJ1888850.1"/>
    </source>
</evidence>
<evidence type="ECO:0000313" key="2">
    <source>
        <dbReference type="Proteomes" id="UP001150581"/>
    </source>
</evidence>
<dbReference type="Proteomes" id="UP001150581">
    <property type="component" value="Unassembled WGS sequence"/>
</dbReference>
<protein>
    <submittedName>
        <fullName evidence="1">Uncharacterized protein</fullName>
    </submittedName>
</protein>
<accession>A0ACC1I8M6</accession>
<dbReference type="EMBL" id="JANBPG010001662">
    <property type="protein sequence ID" value="KAJ1888850.1"/>
    <property type="molecule type" value="Genomic_DNA"/>
</dbReference>